<reference evidence="2" key="1">
    <citation type="submission" date="2023-06" db="EMBL/GenBank/DDBJ databases">
        <title>Robiginitalea aurantiacus sp. nov. and Algoriphagus sediminis sp. nov., isolated from coastal sediment.</title>
        <authorList>
            <person name="Zhou Z.Y."/>
            <person name="An J."/>
            <person name="Jia Y.W."/>
            <person name="Du Z.J."/>
        </authorList>
    </citation>
    <scope>NUCLEOTIDE SEQUENCE</scope>
    <source>
        <strain evidence="2">C2-7</strain>
    </source>
</reference>
<accession>A0ABT7Y9I9</accession>
<protein>
    <submittedName>
        <fullName evidence="2">Rv1355c family protein</fullName>
    </submittedName>
</protein>
<dbReference type="RefSeq" id="WP_289998734.1">
    <property type="nucleotide sequence ID" value="NZ_JAUEPH010000002.1"/>
</dbReference>
<evidence type="ECO:0000313" key="3">
    <source>
        <dbReference type="Proteomes" id="UP001171916"/>
    </source>
</evidence>
<dbReference type="NCBIfam" id="NF005901">
    <property type="entry name" value="PRK07877.1"/>
    <property type="match status" value="1"/>
</dbReference>
<evidence type="ECO:0000313" key="2">
    <source>
        <dbReference type="EMBL" id="MDN3203170.1"/>
    </source>
</evidence>
<dbReference type="PANTHER" id="PTHR43267">
    <property type="entry name" value="TRNA THREONYLCARBAMOYLADENOSINE DEHYDRATASE"/>
    <property type="match status" value="1"/>
</dbReference>
<dbReference type="SUPFAM" id="SSF55469">
    <property type="entry name" value="FMN-dependent nitroreductase-like"/>
    <property type="match status" value="1"/>
</dbReference>
<dbReference type="InterPro" id="IPR045886">
    <property type="entry name" value="ThiF/MoeB/HesA"/>
</dbReference>
<dbReference type="InterPro" id="IPR035985">
    <property type="entry name" value="Ubiquitin-activating_enz"/>
</dbReference>
<sequence length="755" mass="86015">MPITQKFDLKDRMLPFIIAASDPKVPIRMDEWKSIPYLEVVDSLDHQVGELIKALTPQRIFKEEELEQEIQSFFQNTDRDSYGNWVYYPWKNIVTRLLPEEDFIRVRTQRNNYKITHEEQAILREKKVGIIGLSVGQSIALVMALERSCGEMRLADFDHLELSNLNRIKAGVPDLGRAKTVIAAREISEIDPYLKLTIYEDGITEDNIDSFLTADGQLDLLVDECDSLDVKILARERAKHFGIPVMMETSDRGMVDVERFDVEPEREILHGYLEGVSRKELSGLTNPQKVGVGLKITGVETLSPRMKASLLEIGETISTWPQLASAVFLGGATIAHIGRRVLLNESVKSGRFYVDLDEIIALHENSDLEIDSSDSPKSADPRHNLPRNVLPSSYFLTEQELYDLLEKANTAPSGGNVQPWIWVFDSKGVLHLFHDKVRSHSMLDFNGSGSLIAFGAALENLRLASAKAGIELEIIQQIKEFDEDLIASVRFIGKQKLPIKTPYEELVDAIELRNTNRKNTKKQFLPKDVLKVYSEMAEEEGLFLDFKEQEEDLNKLSKVIGEMDRLRLFHEQGLKDFVHEVRWSEKEAKETLDGIDIATLELSAAERAAMGLLKDPRTIRFFKKFLMGYGLTKISHQTLMTSSALFLLRGLKYDPDTFLKAGRVLQRIWLKANLDGYSFQPVTACLFIFHRVEKIKDHGFTETEAESIKDLKKSLNSIFDSENEKNELFMFRVNDAGQPSIRAYRRKVTDSLIVL</sequence>
<comment type="caution">
    <text evidence="2">The sequence shown here is derived from an EMBL/GenBank/DDBJ whole genome shotgun (WGS) entry which is preliminary data.</text>
</comment>
<dbReference type="CDD" id="cd01483">
    <property type="entry name" value="E1_enzyme_family"/>
    <property type="match status" value="1"/>
</dbReference>
<evidence type="ECO:0000259" key="1">
    <source>
        <dbReference type="Pfam" id="PF00899"/>
    </source>
</evidence>
<name>A0ABT7Y9I9_9BACT</name>
<organism evidence="2 3">
    <name type="scientific">Algoriphagus sediminis</name>
    <dbReference type="NCBI Taxonomy" id="3057113"/>
    <lineage>
        <taxon>Bacteria</taxon>
        <taxon>Pseudomonadati</taxon>
        <taxon>Bacteroidota</taxon>
        <taxon>Cytophagia</taxon>
        <taxon>Cytophagales</taxon>
        <taxon>Cyclobacteriaceae</taxon>
        <taxon>Algoriphagus</taxon>
    </lineage>
</organism>
<dbReference type="Proteomes" id="UP001171916">
    <property type="component" value="Unassembled WGS sequence"/>
</dbReference>
<dbReference type="Gene3D" id="3.40.109.10">
    <property type="entry name" value="NADH Oxidase"/>
    <property type="match status" value="1"/>
</dbReference>
<proteinExistence type="predicted"/>
<dbReference type="Pfam" id="PF00899">
    <property type="entry name" value="ThiF"/>
    <property type="match status" value="1"/>
</dbReference>
<gene>
    <name evidence="2" type="ORF">QVH07_03380</name>
</gene>
<dbReference type="PANTHER" id="PTHR43267:SF3">
    <property type="entry name" value="THIF PROTEIN"/>
    <property type="match status" value="1"/>
</dbReference>
<feature type="domain" description="THIF-type NAD/FAD binding fold" evidence="1">
    <location>
        <begin position="113"/>
        <end position="257"/>
    </location>
</feature>
<dbReference type="Gene3D" id="3.40.50.720">
    <property type="entry name" value="NAD(P)-binding Rossmann-like Domain"/>
    <property type="match status" value="1"/>
</dbReference>
<dbReference type="EMBL" id="JAUEPH010000002">
    <property type="protein sequence ID" value="MDN3203170.1"/>
    <property type="molecule type" value="Genomic_DNA"/>
</dbReference>
<keyword evidence="3" id="KW-1185">Reference proteome</keyword>
<dbReference type="InterPro" id="IPR000415">
    <property type="entry name" value="Nitroreductase-like"/>
</dbReference>
<dbReference type="SUPFAM" id="SSF69572">
    <property type="entry name" value="Activating enzymes of the ubiquitin-like proteins"/>
    <property type="match status" value="1"/>
</dbReference>
<dbReference type="InterPro" id="IPR000594">
    <property type="entry name" value="ThiF_NAD_FAD-bd"/>
</dbReference>